<dbReference type="EMBL" id="BDIP01000392">
    <property type="protein sequence ID" value="GIQ81436.1"/>
    <property type="molecule type" value="Genomic_DNA"/>
</dbReference>
<keyword evidence="2" id="KW-0479">Metal-binding</keyword>
<feature type="compositionally biased region" description="Acidic residues" evidence="5">
    <location>
        <begin position="528"/>
        <end position="540"/>
    </location>
</feature>
<dbReference type="Proteomes" id="UP000265618">
    <property type="component" value="Unassembled WGS sequence"/>
</dbReference>
<dbReference type="SUPFAM" id="SSF56784">
    <property type="entry name" value="HAD-like"/>
    <property type="match status" value="2"/>
</dbReference>
<keyword evidence="4" id="KW-0460">Magnesium</keyword>
<evidence type="ECO:0000313" key="6">
    <source>
        <dbReference type="EMBL" id="GIQ81436.1"/>
    </source>
</evidence>
<gene>
    <name evidence="6" type="ORF">KIPB_002394</name>
</gene>
<name>A0A9K3CQP5_9EUKA</name>
<dbReference type="PANTHER" id="PTHR12103">
    <property type="entry name" value="5'-NUCLEOTIDASE DOMAIN-CONTAINING"/>
    <property type="match status" value="1"/>
</dbReference>
<dbReference type="GO" id="GO:0008253">
    <property type="term" value="F:5'-nucleotidase activity"/>
    <property type="evidence" value="ECO:0007669"/>
    <property type="project" value="TreeGrafter"/>
</dbReference>
<feature type="region of interest" description="Disordered" evidence="5">
    <location>
        <begin position="1"/>
        <end position="20"/>
    </location>
</feature>
<feature type="compositionally biased region" description="Acidic residues" evidence="5">
    <location>
        <begin position="105"/>
        <end position="121"/>
    </location>
</feature>
<feature type="region of interest" description="Disordered" evidence="5">
    <location>
        <begin position="516"/>
        <end position="540"/>
    </location>
</feature>
<dbReference type="AlphaFoldDB" id="A0A9K3CQP5"/>
<evidence type="ECO:0000313" key="7">
    <source>
        <dbReference type="Proteomes" id="UP000265618"/>
    </source>
</evidence>
<evidence type="ECO:0000256" key="5">
    <source>
        <dbReference type="SAM" id="MobiDB-lite"/>
    </source>
</evidence>
<proteinExistence type="inferred from homology"/>
<evidence type="ECO:0000256" key="3">
    <source>
        <dbReference type="ARBA" id="ARBA00022801"/>
    </source>
</evidence>
<feature type="compositionally biased region" description="Basic and acidic residues" evidence="5">
    <location>
        <begin position="95"/>
        <end position="104"/>
    </location>
</feature>
<comment type="similarity">
    <text evidence="1">Belongs to the 5'(3')-deoxyribonucleotidase family.</text>
</comment>
<organism evidence="6 7">
    <name type="scientific">Kipferlia bialata</name>
    <dbReference type="NCBI Taxonomy" id="797122"/>
    <lineage>
        <taxon>Eukaryota</taxon>
        <taxon>Metamonada</taxon>
        <taxon>Carpediemonas-like organisms</taxon>
        <taxon>Kipferlia</taxon>
    </lineage>
</organism>
<evidence type="ECO:0000256" key="2">
    <source>
        <dbReference type="ARBA" id="ARBA00022723"/>
    </source>
</evidence>
<dbReference type="InterPro" id="IPR008380">
    <property type="entry name" value="HAD-SF_hydro_IG_5-nucl"/>
</dbReference>
<dbReference type="InterPro" id="IPR036412">
    <property type="entry name" value="HAD-like_sf"/>
</dbReference>
<reference evidence="6 7" key="1">
    <citation type="journal article" date="2018" name="PLoS ONE">
        <title>The draft genome of Kipferlia bialata reveals reductive genome evolution in fornicate parasites.</title>
        <authorList>
            <person name="Tanifuji G."/>
            <person name="Takabayashi S."/>
            <person name="Kume K."/>
            <person name="Takagi M."/>
            <person name="Nakayama T."/>
            <person name="Kamikawa R."/>
            <person name="Inagaki Y."/>
            <person name="Hashimoto T."/>
        </authorList>
    </citation>
    <scope>NUCLEOTIDE SEQUENCE [LARGE SCALE GENOMIC DNA]</scope>
    <source>
        <strain evidence="6">NY0173</strain>
    </source>
</reference>
<accession>A0A9K3CQP5</accession>
<evidence type="ECO:0000256" key="1">
    <source>
        <dbReference type="ARBA" id="ARBA00009589"/>
    </source>
</evidence>
<dbReference type="OrthoDB" id="10252832at2759"/>
<feature type="region of interest" description="Disordered" evidence="5">
    <location>
        <begin position="95"/>
        <end position="124"/>
    </location>
</feature>
<dbReference type="Gene3D" id="3.40.50.1000">
    <property type="entry name" value="HAD superfamily/HAD-like"/>
    <property type="match status" value="1"/>
</dbReference>
<keyword evidence="7" id="KW-1185">Reference proteome</keyword>
<dbReference type="InterPro" id="IPR023214">
    <property type="entry name" value="HAD_sf"/>
</dbReference>
<dbReference type="GO" id="GO:0046872">
    <property type="term" value="F:metal ion binding"/>
    <property type="evidence" value="ECO:0007669"/>
    <property type="project" value="UniProtKB-KW"/>
</dbReference>
<dbReference type="Pfam" id="PF05761">
    <property type="entry name" value="5_nucleotid"/>
    <property type="match status" value="2"/>
</dbReference>
<evidence type="ECO:0000256" key="4">
    <source>
        <dbReference type="ARBA" id="ARBA00022842"/>
    </source>
</evidence>
<keyword evidence="3 6" id="KW-0378">Hydrolase</keyword>
<protein>
    <submittedName>
        <fullName evidence="6">HAD-superfamily hydrolase, subfamily IG, 5'-nucleotidase</fullName>
    </submittedName>
</protein>
<comment type="caution">
    <text evidence="6">The sequence shown here is derived from an EMBL/GenBank/DDBJ whole genome shotgun (WGS) entry which is preliminary data.</text>
</comment>
<sequence length="540" mass="61296">MQPQKTADGGGGAPGSVAHGAIAEGRNGSEVFVNRPVHMASIRAVGFDLDFTLLEYNWVLERLIFDKARAYLVEKLHYPISLFNAKYLQASIDPRPRVPDRWPDEEGESEGDETAGDDDDQYPQTGVPFVPPRGIFIDIHTGNLLKIDEFGNVAMGCHGARVLFPGEIEAVYPFSVISKRELESSRFKLFDTFFAAPQSCLWITMVDNVSRYHDVNYQSLWTDLRYVHNNRMELKNLMRGLKQGGNKTFVLTNSQYGYAISMLRFLFELHDYFDYIVVGAQKPHWFGEGIPLREVTNHVMEDIVPQDQVHIETQLSTKRVTYMHPRKVYQGGSIAEFTALTGLTPGSVLYCGDQLLGDISRPKGAFWRTCLIVPEIQWEVKAVQKNLLGVDCLVASELNQSRYLARHDINHIVDDIEEARMQDMQSQVDVSSQEIQVVFNDPFGSIFTTTSARTYYGSRVFNRSDLYTAKVTNLANYSPFNVFRPEMAARFMPHQHMWTTRAEIVAKDEALLRAAEERRRDANNMGPDDSEDYGSVDDVE</sequence>